<keyword evidence="3" id="KW-1185">Reference proteome</keyword>
<evidence type="ECO:0000256" key="1">
    <source>
        <dbReference type="SAM" id="MobiDB-lite"/>
    </source>
</evidence>
<organism evidence="2 3">
    <name type="scientific">Forsythia ovata</name>
    <dbReference type="NCBI Taxonomy" id="205694"/>
    <lineage>
        <taxon>Eukaryota</taxon>
        <taxon>Viridiplantae</taxon>
        <taxon>Streptophyta</taxon>
        <taxon>Embryophyta</taxon>
        <taxon>Tracheophyta</taxon>
        <taxon>Spermatophyta</taxon>
        <taxon>Magnoliopsida</taxon>
        <taxon>eudicotyledons</taxon>
        <taxon>Gunneridae</taxon>
        <taxon>Pentapetalae</taxon>
        <taxon>asterids</taxon>
        <taxon>lamiids</taxon>
        <taxon>Lamiales</taxon>
        <taxon>Oleaceae</taxon>
        <taxon>Forsythieae</taxon>
        <taxon>Forsythia</taxon>
    </lineage>
</organism>
<feature type="region of interest" description="Disordered" evidence="1">
    <location>
        <begin position="63"/>
        <end position="152"/>
    </location>
</feature>
<evidence type="ECO:0000313" key="2">
    <source>
        <dbReference type="EMBL" id="KAL2554787.1"/>
    </source>
</evidence>
<name>A0ABD1WYI6_9LAMI</name>
<comment type="caution">
    <text evidence="2">The sequence shown here is derived from an EMBL/GenBank/DDBJ whole genome shotgun (WGS) entry which is preliminary data.</text>
</comment>
<reference evidence="3" key="1">
    <citation type="submission" date="2024-07" db="EMBL/GenBank/DDBJ databases">
        <title>Two chromosome-level genome assemblies of Korean endemic species Abeliophyllum distichum and Forsythia ovata (Oleaceae).</title>
        <authorList>
            <person name="Jang H."/>
        </authorList>
    </citation>
    <scope>NUCLEOTIDE SEQUENCE [LARGE SCALE GENOMIC DNA]</scope>
</reference>
<dbReference type="EMBL" id="JBFOLJ010000002">
    <property type="protein sequence ID" value="KAL2554787.1"/>
    <property type="molecule type" value="Genomic_DNA"/>
</dbReference>
<proteinExistence type="predicted"/>
<accession>A0ABD1WYI6</accession>
<gene>
    <name evidence="2" type="ORF">Fot_08406</name>
</gene>
<dbReference type="Proteomes" id="UP001604277">
    <property type="component" value="Unassembled WGS sequence"/>
</dbReference>
<sequence>MLANKTVTVERLLEENEVIRLTNGISTNLDRNQASDGAKFSHLPSMRKRGLAISIFERDKAKIDYEEEKSRRRTSHLCQKPLDQAGCKSMDVHEWQGPEEESQPVNPQDRPPQYFSENLPHTGIEPALPEDFSPRHLRPYQLAYAPRGNTYQ</sequence>
<evidence type="ECO:0000313" key="3">
    <source>
        <dbReference type="Proteomes" id="UP001604277"/>
    </source>
</evidence>
<dbReference type="AlphaFoldDB" id="A0ABD1WYI6"/>
<protein>
    <submittedName>
        <fullName evidence="2">Uncharacterized protein</fullName>
    </submittedName>
</protein>